<dbReference type="Proteomes" id="UP000684084">
    <property type="component" value="Unassembled WGS sequence"/>
</dbReference>
<reference evidence="1" key="1">
    <citation type="submission" date="2020-05" db="EMBL/GenBank/DDBJ databases">
        <authorList>
            <person name="Rincon C."/>
            <person name="Sanders R I."/>
            <person name="Robbins C."/>
            <person name="Chaturvedi A."/>
        </authorList>
    </citation>
    <scope>NUCLEOTIDE SEQUENCE</scope>
    <source>
        <strain evidence="1">CHB12</strain>
    </source>
</reference>
<evidence type="ECO:0000313" key="1">
    <source>
        <dbReference type="EMBL" id="CAB5369222.1"/>
    </source>
</evidence>
<accession>A0A916E7T8</accession>
<dbReference type="AlphaFoldDB" id="A0A916E7T8"/>
<dbReference type="OrthoDB" id="10274132at2759"/>
<evidence type="ECO:0000313" key="2">
    <source>
        <dbReference type="Proteomes" id="UP000684084"/>
    </source>
</evidence>
<sequence>MLLDKFDEFPIKNEVRPSIFFFEVEAGIIDSFLDIKEWEFKFILFLNQRKTFKTHIINKEKKRSILIKQNDLILISQLSQ</sequence>
<comment type="caution">
    <text evidence="1">The sequence shown here is derived from an EMBL/GenBank/DDBJ whole genome shotgun (WGS) entry which is preliminary data.</text>
</comment>
<name>A0A916E7T8_9GLOM</name>
<gene>
    <name evidence="1" type="ORF">CHRIB12_LOCUS12088</name>
</gene>
<organism evidence="1 2">
    <name type="scientific">Rhizophagus irregularis</name>
    <dbReference type="NCBI Taxonomy" id="588596"/>
    <lineage>
        <taxon>Eukaryota</taxon>
        <taxon>Fungi</taxon>
        <taxon>Fungi incertae sedis</taxon>
        <taxon>Mucoromycota</taxon>
        <taxon>Glomeromycotina</taxon>
        <taxon>Glomeromycetes</taxon>
        <taxon>Glomerales</taxon>
        <taxon>Glomeraceae</taxon>
        <taxon>Rhizophagus</taxon>
    </lineage>
</organism>
<proteinExistence type="predicted"/>
<dbReference type="EMBL" id="CAGKOT010000026">
    <property type="protein sequence ID" value="CAB5369222.1"/>
    <property type="molecule type" value="Genomic_DNA"/>
</dbReference>
<protein>
    <submittedName>
        <fullName evidence="1">Uncharacterized protein</fullName>
    </submittedName>
</protein>